<gene>
    <name evidence="2" type="primary">yhhQ</name>
    <name evidence="2" type="ORF">NCTC13316_00077</name>
</gene>
<evidence type="ECO:0000313" key="2">
    <source>
        <dbReference type="EMBL" id="STX50012.1"/>
    </source>
</evidence>
<sequence length="203" mass="23551">MYSKLIGIALIHIFVICLSNVLVQHPFTLLNFHTTWGAFSYPLVFICTDLTTRLIGAIEARKVIYFAMLPALILSFFISNWFDHGYLWGLNLIVFRIALASFLAYVLGQLLDIFFFQKLRHYGRWWVAPSIASIFGNILDTFCFFFIAFYHSNNLYLSTHWVEIAAVDLGFKILISLISFIPLYGFLLNWLTRQRAFANLKII</sequence>
<feature type="transmembrane region" description="Helical" evidence="1">
    <location>
        <begin position="126"/>
        <end position="149"/>
    </location>
</feature>
<comment type="function">
    <text evidence="1">Involved in the import of queuosine (Q) precursors, required for Q precursor salvage.</text>
</comment>
<proteinExistence type="inferred from homology"/>
<protein>
    <recommendedName>
        <fullName evidence="1">Probable queuosine precursor transporter</fullName>
        <shortName evidence="1">Q precursor transporter</shortName>
    </recommendedName>
</protein>
<dbReference type="PANTHER" id="PTHR34300">
    <property type="entry name" value="QUEUOSINE PRECURSOR TRANSPORTER-RELATED"/>
    <property type="match status" value="1"/>
</dbReference>
<keyword evidence="1" id="KW-1133">Transmembrane helix</keyword>
<dbReference type="GO" id="GO:0005886">
    <property type="term" value="C:plasma membrane"/>
    <property type="evidence" value="ECO:0007669"/>
    <property type="project" value="UniProtKB-SubCell"/>
</dbReference>
<dbReference type="GO" id="GO:0022857">
    <property type="term" value="F:transmembrane transporter activity"/>
    <property type="evidence" value="ECO:0007669"/>
    <property type="project" value="UniProtKB-UniRule"/>
</dbReference>
<dbReference type="NCBIfam" id="TIGR00697">
    <property type="entry name" value="queuosine precursor transporter"/>
    <property type="match status" value="1"/>
</dbReference>
<keyword evidence="1" id="KW-0812">Transmembrane</keyword>
<comment type="subcellular location">
    <subcellularLocation>
        <location evidence="1">Cell inner membrane</location>
        <topology evidence="1">Multi-pass membrane protein</topology>
    </subcellularLocation>
</comment>
<feature type="transmembrane region" description="Helical" evidence="1">
    <location>
        <begin position="63"/>
        <end position="82"/>
    </location>
</feature>
<dbReference type="AlphaFoldDB" id="A0A378JPG2"/>
<feature type="transmembrane region" description="Helical" evidence="1">
    <location>
        <begin position="39"/>
        <end position="56"/>
    </location>
</feature>
<organism evidence="2 3">
    <name type="scientific">Legionella busanensis</name>
    <dbReference type="NCBI Taxonomy" id="190655"/>
    <lineage>
        <taxon>Bacteria</taxon>
        <taxon>Pseudomonadati</taxon>
        <taxon>Pseudomonadota</taxon>
        <taxon>Gammaproteobacteria</taxon>
        <taxon>Legionellales</taxon>
        <taxon>Legionellaceae</taxon>
        <taxon>Legionella</taxon>
    </lineage>
</organism>
<dbReference type="EMBL" id="UGOD01000001">
    <property type="protein sequence ID" value="STX50012.1"/>
    <property type="molecule type" value="Genomic_DNA"/>
</dbReference>
<dbReference type="InterPro" id="IPR003744">
    <property type="entry name" value="YhhQ"/>
</dbReference>
<comment type="similarity">
    <text evidence="1">Belongs to the vitamin uptake transporter (VUT/ECF) (TC 2.A.88) family. Q precursor transporter subfamily.</text>
</comment>
<evidence type="ECO:0000313" key="3">
    <source>
        <dbReference type="Proteomes" id="UP000254794"/>
    </source>
</evidence>
<dbReference type="RefSeq" id="WP_115329489.1">
    <property type="nucleotide sequence ID" value="NZ_CAAAHP010000003.1"/>
</dbReference>
<name>A0A378JPG2_9GAMM</name>
<feature type="transmembrane region" description="Helical" evidence="1">
    <location>
        <begin position="88"/>
        <end position="114"/>
    </location>
</feature>
<evidence type="ECO:0000256" key="1">
    <source>
        <dbReference type="HAMAP-Rule" id="MF_02088"/>
    </source>
</evidence>
<dbReference type="Pfam" id="PF02592">
    <property type="entry name" value="Vut_1"/>
    <property type="match status" value="1"/>
</dbReference>
<keyword evidence="1" id="KW-1003">Cell membrane</keyword>
<reference evidence="2 3" key="1">
    <citation type="submission" date="2018-06" db="EMBL/GenBank/DDBJ databases">
        <authorList>
            <consortium name="Pathogen Informatics"/>
            <person name="Doyle S."/>
        </authorList>
    </citation>
    <scope>NUCLEOTIDE SEQUENCE [LARGE SCALE GENOMIC DNA]</scope>
    <source>
        <strain evidence="2 3">NCTC13316</strain>
    </source>
</reference>
<keyword evidence="1" id="KW-0813">Transport</keyword>
<dbReference type="Proteomes" id="UP000254794">
    <property type="component" value="Unassembled WGS sequence"/>
</dbReference>
<dbReference type="HAMAP" id="MF_02088">
    <property type="entry name" value="Q_prec_transport"/>
    <property type="match status" value="1"/>
</dbReference>
<keyword evidence="3" id="KW-1185">Reference proteome</keyword>
<keyword evidence="1" id="KW-0472">Membrane</keyword>
<feature type="transmembrane region" description="Helical" evidence="1">
    <location>
        <begin position="169"/>
        <end position="191"/>
    </location>
</feature>
<accession>A0A378JPG2</accession>
<dbReference type="OrthoDB" id="7065604at2"/>
<dbReference type="NCBIfam" id="NF008406">
    <property type="entry name" value="PRK11212.1"/>
    <property type="match status" value="1"/>
</dbReference>
<dbReference type="PANTHER" id="PTHR34300:SF1">
    <property type="entry name" value="QUEUOSINE PRECURSOR TRANSPORTER"/>
    <property type="match status" value="1"/>
</dbReference>
<keyword evidence="1" id="KW-0997">Cell inner membrane</keyword>